<name>A0A6A3BPE5_HIBSY</name>
<evidence type="ECO:0000256" key="3">
    <source>
        <dbReference type="RuleBase" id="RU003616"/>
    </source>
</evidence>
<dbReference type="InterPro" id="IPR008978">
    <property type="entry name" value="HSP20-like_chaperone"/>
</dbReference>
<evidence type="ECO:0000313" key="6">
    <source>
        <dbReference type="EMBL" id="KAE8717278.1"/>
    </source>
</evidence>
<comment type="caution">
    <text evidence="6">The sequence shown here is derived from an EMBL/GenBank/DDBJ whole genome shotgun (WGS) entry which is preliminary data.</text>
</comment>
<organism evidence="6 7">
    <name type="scientific">Hibiscus syriacus</name>
    <name type="common">Rose of Sharon</name>
    <dbReference type="NCBI Taxonomy" id="106335"/>
    <lineage>
        <taxon>Eukaryota</taxon>
        <taxon>Viridiplantae</taxon>
        <taxon>Streptophyta</taxon>
        <taxon>Embryophyta</taxon>
        <taxon>Tracheophyta</taxon>
        <taxon>Spermatophyta</taxon>
        <taxon>Magnoliopsida</taxon>
        <taxon>eudicotyledons</taxon>
        <taxon>Gunneridae</taxon>
        <taxon>Pentapetalae</taxon>
        <taxon>rosids</taxon>
        <taxon>malvids</taxon>
        <taxon>Malvales</taxon>
        <taxon>Malvaceae</taxon>
        <taxon>Malvoideae</taxon>
        <taxon>Hibiscus</taxon>
    </lineage>
</organism>
<protein>
    <submittedName>
        <fullName evidence="6">18.2 kDa class I heat shock protein</fullName>
    </submittedName>
</protein>
<comment type="similarity">
    <text evidence="2 3">Belongs to the small heat shock protein (HSP20) family.</text>
</comment>
<dbReference type="InterPro" id="IPR031107">
    <property type="entry name" value="Small_HSP"/>
</dbReference>
<dbReference type="Pfam" id="PF00011">
    <property type="entry name" value="HSP20"/>
    <property type="match status" value="1"/>
</dbReference>
<dbReference type="PANTHER" id="PTHR11527">
    <property type="entry name" value="HEAT-SHOCK PROTEIN 20 FAMILY MEMBER"/>
    <property type="match status" value="1"/>
</dbReference>
<dbReference type="InterPro" id="IPR002068">
    <property type="entry name" value="A-crystallin/Hsp20_dom"/>
</dbReference>
<dbReference type="Proteomes" id="UP000436088">
    <property type="component" value="Unassembled WGS sequence"/>
</dbReference>
<keyword evidence="7" id="KW-1185">Reference proteome</keyword>
<reference evidence="6" key="1">
    <citation type="submission" date="2019-09" db="EMBL/GenBank/DDBJ databases">
        <title>Draft genome information of white flower Hibiscus syriacus.</title>
        <authorList>
            <person name="Kim Y.-M."/>
        </authorList>
    </citation>
    <scope>NUCLEOTIDE SEQUENCE [LARGE SCALE GENOMIC DNA]</scope>
    <source>
        <strain evidence="6">YM2019G1</strain>
    </source>
</reference>
<evidence type="ECO:0000259" key="5">
    <source>
        <dbReference type="PROSITE" id="PS01031"/>
    </source>
</evidence>
<feature type="region of interest" description="Disordered" evidence="4">
    <location>
        <begin position="1"/>
        <end position="25"/>
    </location>
</feature>
<dbReference type="OrthoDB" id="5511210at2759"/>
<dbReference type="Gene3D" id="2.60.40.790">
    <property type="match status" value="1"/>
</dbReference>
<keyword evidence="1 6" id="KW-0346">Stress response</keyword>
<evidence type="ECO:0000256" key="4">
    <source>
        <dbReference type="SAM" id="MobiDB-lite"/>
    </source>
</evidence>
<dbReference type="SUPFAM" id="SSF49764">
    <property type="entry name" value="HSP20-like chaperones"/>
    <property type="match status" value="1"/>
</dbReference>
<sequence>MTLTTSVRQFGIRSKNSGTEKQPSYNDCSACFPGRITVRADKAGLEETPEAHVFVAELPELKRNEVKVEVEEGRVLSIRGEKRGKEVSGDMWQRVERRSGSFVRSFKLPESAKDKLTACLENGVLTITVPKKEAKHYPKRSIEIHGRE</sequence>
<dbReference type="PROSITE" id="PS01031">
    <property type="entry name" value="SHSP"/>
    <property type="match status" value="1"/>
</dbReference>
<evidence type="ECO:0000256" key="2">
    <source>
        <dbReference type="PROSITE-ProRule" id="PRU00285"/>
    </source>
</evidence>
<accession>A0A6A3BPE5</accession>
<evidence type="ECO:0000256" key="1">
    <source>
        <dbReference type="ARBA" id="ARBA00023016"/>
    </source>
</evidence>
<gene>
    <name evidence="6" type="ORF">F3Y22_tig00110053pilonHSYRG00019</name>
</gene>
<proteinExistence type="inferred from homology"/>
<evidence type="ECO:0000313" key="7">
    <source>
        <dbReference type="Proteomes" id="UP000436088"/>
    </source>
</evidence>
<feature type="domain" description="SHSP" evidence="5">
    <location>
        <begin position="34"/>
        <end position="147"/>
    </location>
</feature>
<dbReference type="AlphaFoldDB" id="A0A6A3BPE5"/>
<dbReference type="EMBL" id="VEPZ02000826">
    <property type="protein sequence ID" value="KAE8717278.1"/>
    <property type="molecule type" value="Genomic_DNA"/>
</dbReference>